<name>A0AB34JRA1_PRYPA</name>
<dbReference type="AlphaFoldDB" id="A0AB34JRA1"/>
<evidence type="ECO:0000313" key="2">
    <source>
        <dbReference type="EMBL" id="KAL1524598.1"/>
    </source>
</evidence>
<gene>
    <name evidence="2" type="ORF">AB1Y20_019487</name>
</gene>
<reference evidence="2 3" key="1">
    <citation type="journal article" date="2024" name="Science">
        <title>Giant polyketide synthase enzymes in the biosynthesis of giant marine polyether toxins.</title>
        <authorList>
            <person name="Fallon T.R."/>
            <person name="Shende V.V."/>
            <person name="Wierzbicki I.H."/>
            <person name="Pendleton A.L."/>
            <person name="Watervoot N.F."/>
            <person name="Auber R.P."/>
            <person name="Gonzalez D.J."/>
            <person name="Wisecaver J.H."/>
            <person name="Moore B.S."/>
        </authorList>
    </citation>
    <scope>NUCLEOTIDE SEQUENCE [LARGE SCALE GENOMIC DNA]</scope>
    <source>
        <strain evidence="2 3">12B1</strain>
    </source>
</reference>
<accession>A0AB34JRA1</accession>
<organism evidence="2 3">
    <name type="scientific">Prymnesium parvum</name>
    <name type="common">Toxic golden alga</name>
    <dbReference type="NCBI Taxonomy" id="97485"/>
    <lineage>
        <taxon>Eukaryota</taxon>
        <taxon>Haptista</taxon>
        <taxon>Haptophyta</taxon>
        <taxon>Prymnesiophyceae</taxon>
        <taxon>Prymnesiales</taxon>
        <taxon>Prymnesiaceae</taxon>
        <taxon>Prymnesium</taxon>
    </lineage>
</organism>
<evidence type="ECO:0000256" key="1">
    <source>
        <dbReference type="SAM" id="MobiDB-lite"/>
    </source>
</evidence>
<comment type="caution">
    <text evidence="2">The sequence shown here is derived from an EMBL/GenBank/DDBJ whole genome shotgun (WGS) entry which is preliminary data.</text>
</comment>
<sequence length="324" mass="34720">MAVYSGAPYWAGDSRVPFALLQSTLDPPVLDYLQRQVGSSLGAQLLHNARSAGRVPGHTSHQLFLHGLPSPSEVHTPGGPLPERRAAAPPALRALLECLRRTLAPRLAASLASADDDFSRLVRAMLAAGGLFADVDVQFHAGAHVPPAEAYWHVDMPNSFAHLGISLFGSRTLHAKCGRRCNVSATEQRAGRVYLSSPAAFEHGVEYPRHAGGSLGRSIVAVQARLLVRGDNVSSRRLIAACGKGTMESRGAVDAFARLAAALDRGPPLALPSLAELRAVERSLLPMAPPSRRSRSRAQTLTRRQPPQAEAAPNSKWMAWWPFG</sequence>
<evidence type="ECO:0000313" key="3">
    <source>
        <dbReference type="Proteomes" id="UP001515480"/>
    </source>
</evidence>
<dbReference type="EMBL" id="JBGBPQ010000005">
    <property type="protein sequence ID" value="KAL1524598.1"/>
    <property type="molecule type" value="Genomic_DNA"/>
</dbReference>
<protein>
    <submittedName>
        <fullName evidence="2">Uncharacterized protein</fullName>
    </submittedName>
</protein>
<keyword evidence="3" id="KW-1185">Reference proteome</keyword>
<proteinExistence type="predicted"/>
<dbReference type="Proteomes" id="UP001515480">
    <property type="component" value="Unassembled WGS sequence"/>
</dbReference>
<feature type="region of interest" description="Disordered" evidence="1">
    <location>
        <begin position="285"/>
        <end position="314"/>
    </location>
</feature>